<name>A0ABS6HZ75_9MICC</name>
<evidence type="ECO:0000259" key="4">
    <source>
        <dbReference type="Pfam" id="PF08240"/>
    </source>
</evidence>
<dbReference type="Pfam" id="PF08240">
    <property type="entry name" value="ADH_N"/>
    <property type="match status" value="1"/>
</dbReference>
<evidence type="ECO:0000256" key="2">
    <source>
        <dbReference type="ARBA" id="ARBA00023002"/>
    </source>
</evidence>
<comment type="caution">
    <text evidence="5">The sequence shown here is derived from an EMBL/GenBank/DDBJ whole genome shotgun (WGS) entry which is preliminary data.</text>
</comment>
<dbReference type="Proteomes" id="UP000824166">
    <property type="component" value="Unassembled WGS sequence"/>
</dbReference>
<dbReference type="PANTHER" id="PTHR43401">
    <property type="entry name" value="L-THREONINE 3-DEHYDROGENASE"/>
    <property type="match status" value="1"/>
</dbReference>
<evidence type="ECO:0000313" key="6">
    <source>
        <dbReference type="Proteomes" id="UP000824166"/>
    </source>
</evidence>
<accession>A0ABS6HZ75</accession>
<dbReference type="RefSeq" id="WP_216921465.1">
    <property type="nucleotide sequence ID" value="NZ_JAHOPC010000001.1"/>
</dbReference>
<protein>
    <submittedName>
        <fullName evidence="5">Zinc-dependent alcohol dehydrogenase family protein</fullName>
    </submittedName>
</protein>
<proteinExistence type="predicted"/>
<keyword evidence="2" id="KW-0560">Oxidoreductase</keyword>
<sequence>MPETAPPSTMRAVVFDQGSSSRLDRVPTPSPSAGEVLLRPIRVGVCGTDEHLLHGGFIAKFPLIPGHEIVAEIVGYGDGTHGPDIGTQVVVDPTVFCGDCPACKRGQPGYCSSFGSLGCDRAGGFAEFLVAQTSKIFPTNGLSPDVAVLAEPTACAMHGVDILALKPASDVLIFGAGPTGLILAQLLRMAGAARVTVAAPTASKLDLAKRQGASHTVQVDRSNPQVAEAELRRIAPEGFDAVVEATGSISVLEMGVGLTRNGGTILVYGLAGEQALAKVRPYEIFSRELTIKGSFAQAHCIDRALFALQSGQVSTEGIITSAIGLEQFQHALDNLHDSEQIKSVIIPNSTERDARSRVSVFTQN</sequence>
<dbReference type="Pfam" id="PF00107">
    <property type="entry name" value="ADH_zinc_N"/>
    <property type="match status" value="1"/>
</dbReference>
<feature type="domain" description="Alcohol dehydrogenase-like N-terminal" evidence="4">
    <location>
        <begin position="33"/>
        <end position="138"/>
    </location>
</feature>
<keyword evidence="6" id="KW-1185">Reference proteome</keyword>
<organism evidence="5 6">
    <name type="scientific">Paenarthrobacter aromaticivorans</name>
    <dbReference type="NCBI Taxonomy" id="2849150"/>
    <lineage>
        <taxon>Bacteria</taxon>
        <taxon>Bacillati</taxon>
        <taxon>Actinomycetota</taxon>
        <taxon>Actinomycetes</taxon>
        <taxon>Micrococcales</taxon>
        <taxon>Micrococcaceae</taxon>
        <taxon>Paenarthrobacter</taxon>
    </lineage>
</organism>
<comment type="cofactor">
    <cofactor evidence="1">
        <name>Zn(2+)</name>
        <dbReference type="ChEBI" id="CHEBI:29105"/>
    </cofactor>
</comment>
<reference evidence="5 6" key="1">
    <citation type="submission" date="2021-06" db="EMBL/GenBank/DDBJ databases">
        <authorList>
            <person name="Jeong J.W."/>
        </authorList>
    </citation>
    <scope>NUCLEOTIDE SEQUENCE [LARGE SCALE GENOMIC DNA]</scope>
    <source>
        <strain evidence="5 6">MMS21-TAE1-1</strain>
    </source>
</reference>
<dbReference type="CDD" id="cd08234">
    <property type="entry name" value="threonine_DH_like"/>
    <property type="match status" value="1"/>
</dbReference>
<dbReference type="EMBL" id="JAHOPC010000001">
    <property type="protein sequence ID" value="MBU8864798.1"/>
    <property type="molecule type" value="Genomic_DNA"/>
</dbReference>
<evidence type="ECO:0000259" key="3">
    <source>
        <dbReference type="Pfam" id="PF00107"/>
    </source>
</evidence>
<feature type="domain" description="Alcohol dehydrogenase-like C-terminal" evidence="3">
    <location>
        <begin position="178"/>
        <end position="299"/>
    </location>
</feature>
<gene>
    <name evidence="5" type="ORF">KSW38_00615</name>
</gene>
<dbReference type="PANTHER" id="PTHR43401:SF2">
    <property type="entry name" value="L-THREONINE 3-DEHYDROGENASE"/>
    <property type="match status" value="1"/>
</dbReference>
<dbReference type="InterPro" id="IPR013149">
    <property type="entry name" value="ADH-like_C"/>
</dbReference>
<dbReference type="InterPro" id="IPR013154">
    <property type="entry name" value="ADH-like_N"/>
</dbReference>
<evidence type="ECO:0000256" key="1">
    <source>
        <dbReference type="ARBA" id="ARBA00001947"/>
    </source>
</evidence>
<dbReference type="InterPro" id="IPR050129">
    <property type="entry name" value="Zn_alcohol_dh"/>
</dbReference>
<evidence type="ECO:0000313" key="5">
    <source>
        <dbReference type="EMBL" id="MBU8864798.1"/>
    </source>
</evidence>